<evidence type="ECO:0000256" key="5">
    <source>
        <dbReference type="ARBA" id="ARBA00022917"/>
    </source>
</evidence>
<protein>
    <recommendedName>
        <fullName evidence="1">phenylalanine--tRNA ligase</fullName>
        <ecNumber evidence="1">6.1.1.20</ecNumber>
    </recommendedName>
</protein>
<dbReference type="GO" id="GO:0006432">
    <property type="term" value="P:phenylalanyl-tRNA aminoacylation"/>
    <property type="evidence" value="ECO:0007669"/>
    <property type="project" value="TreeGrafter"/>
</dbReference>
<dbReference type="GO" id="GO:0005524">
    <property type="term" value="F:ATP binding"/>
    <property type="evidence" value="ECO:0007669"/>
    <property type="project" value="UniProtKB-KW"/>
</dbReference>
<gene>
    <name evidence="9" type="ORF">LSAA_9442</name>
</gene>
<dbReference type="EC" id="6.1.1.20" evidence="1"/>
<keyword evidence="3" id="KW-0547">Nucleotide-binding</keyword>
<dbReference type="InterPro" id="IPR002319">
    <property type="entry name" value="Phenylalanyl-tRNA_Synthase"/>
</dbReference>
<dbReference type="Gene3D" id="3.30.930.10">
    <property type="entry name" value="Bira Bifunctional Protein, Domain 2"/>
    <property type="match status" value="2"/>
</dbReference>
<dbReference type="PANTHER" id="PTHR11538:SF41">
    <property type="entry name" value="PHENYLALANINE--TRNA LIGASE, MITOCHONDRIAL"/>
    <property type="match status" value="1"/>
</dbReference>
<dbReference type="GO" id="GO:0005739">
    <property type="term" value="C:mitochondrion"/>
    <property type="evidence" value="ECO:0007669"/>
    <property type="project" value="TreeGrafter"/>
</dbReference>
<comment type="catalytic activity">
    <reaction evidence="7">
        <text>tRNA(Phe) + L-phenylalanine + ATP = L-phenylalanyl-tRNA(Phe) + AMP + diphosphate + H(+)</text>
        <dbReference type="Rhea" id="RHEA:19413"/>
        <dbReference type="Rhea" id="RHEA-COMP:9668"/>
        <dbReference type="Rhea" id="RHEA-COMP:9699"/>
        <dbReference type="ChEBI" id="CHEBI:15378"/>
        <dbReference type="ChEBI" id="CHEBI:30616"/>
        <dbReference type="ChEBI" id="CHEBI:33019"/>
        <dbReference type="ChEBI" id="CHEBI:58095"/>
        <dbReference type="ChEBI" id="CHEBI:78442"/>
        <dbReference type="ChEBI" id="CHEBI:78531"/>
        <dbReference type="ChEBI" id="CHEBI:456215"/>
        <dbReference type="EC" id="6.1.1.20"/>
    </reaction>
</comment>
<dbReference type="InterPro" id="IPR045864">
    <property type="entry name" value="aa-tRNA-synth_II/BPL/LPL"/>
</dbReference>
<dbReference type="OrthoDB" id="4457at2759"/>
<keyword evidence="2 9" id="KW-0436">Ligase</keyword>
<dbReference type="PANTHER" id="PTHR11538">
    <property type="entry name" value="PHENYLALANYL-TRNA SYNTHETASE"/>
    <property type="match status" value="1"/>
</dbReference>
<sequence>MLQILRSSFPPLLSLRELSSSSNIISNNIKVSFSVLEECHESNGPLHLRTHHPLQLLRSRITNFFYKEFENNRGNPLFSVHDQLSPVVSLAQNFDSLLIPQNHPSRSQSDSYYLNSQHLLRAHTSAHLQDLISMGLDNFLVFGDVYRRDEIDSTHYPIFHQAEIVRLSNEIDSPFDDGKEKPRETKLSYTPSFPLFGSDIQFKWVDAYFPFTHPSWELEILYCDKWIEVLGCGIVRQEILFNSGVPERIGWACGLGLERLAMKLYQIPDIRLFWSKDPGFLNQFVTDDVNKSIIYKEISKFPQCINDISFWLHSQEFSSNDFLRSC</sequence>
<dbReference type="SUPFAM" id="SSF55681">
    <property type="entry name" value="Class II aaRS and biotin synthetases"/>
    <property type="match status" value="1"/>
</dbReference>
<evidence type="ECO:0000259" key="8">
    <source>
        <dbReference type="PROSITE" id="PS50862"/>
    </source>
</evidence>
<feature type="domain" description="Aminoacyl-transfer RNA synthetases class-II family profile" evidence="8">
    <location>
        <begin position="57"/>
        <end position="278"/>
    </location>
</feature>
<dbReference type="Pfam" id="PF01409">
    <property type="entry name" value="tRNA-synt_2d"/>
    <property type="match status" value="1"/>
</dbReference>
<keyword evidence="6" id="KW-0030">Aminoacyl-tRNA synthetase</keyword>
<accession>A0A7R8CWR3</accession>
<dbReference type="EMBL" id="HG994584">
    <property type="protein sequence ID" value="CAF2955514.1"/>
    <property type="molecule type" value="Genomic_DNA"/>
</dbReference>
<evidence type="ECO:0000313" key="9">
    <source>
        <dbReference type="EMBL" id="CAF2955514.1"/>
    </source>
</evidence>
<evidence type="ECO:0000256" key="7">
    <source>
        <dbReference type="ARBA" id="ARBA00049255"/>
    </source>
</evidence>
<dbReference type="AlphaFoldDB" id="A0A7R8CWR3"/>
<keyword evidence="4" id="KW-0067">ATP-binding</keyword>
<evidence type="ECO:0000256" key="2">
    <source>
        <dbReference type="ARBA" id="ARBA00022598"/>
    </source>
</evidence>
<dbReference type="Proteomes" id="UP000675881">
    <property type="component" value="Chromosome 5"/>
</dbReference>
<evidence type="ECO:0000256" key="3">
    <source>
        <dbReference type="ARBA" id="ARBA00022741"/>
    </source>
</evidence>
<evidence type="ECO:0000313" key="10">
    <source>
        <dbReference type="Proteomes" id="UP000675881"/>
    </source>
</evidence>
<reference evidence="9" key="1">
    <citation type="submission" date="2021-02" db="EMBL/GenBank/DDBJ databases">
        <authorList>
            <person name="Bekaert M."/>
        </authorList>
    </citation>
    <scope>NUCLEOTIDE SEQUENCE</scope>
    <source>
        <strain evidence="9">IoA-00</strain>
    </source>
</reference>
<dbReference type="PROSITE" id="PS50862">
    <property type="entry name" value="AA_TRNA_LIGASE_II"/>
    <property type="match status" value="1"/>
</dbReference>
<dbReference type="InterPro" id="IPR006195">
    <property type="entry name" value="aa-tRNA-synth_II"/>
</dbReference>
<organism evidence="9 10">
    <name type="scientific">Lepeophtheirus salmonis</name>
    <name type="common">Salmon louse</name>
    <name type="synonym">Caligus salmonis</name>
    <dbReference type="NCBI Taxonomy" id="72036"/>
    <lineage>
        <taxon>Eukaryota</taxon>
        <taxon>Metazoa</taxon>
        <taxon>Ecdysozoa</taxon>
        <taxon>Arthropoda</taxon>
        <taxon>Crustacea</taxon>
        <taxon>Multicrustacea</taxon>
        <taxon>Hexanauplia</taxon>
        <taxon>Copepoda</taxon>
        <taxon>Siphonostomatoida</taxon>
        <taxon>Caligidae</taxon>
        <taxon>Lepeophtheirus</taxon>
    </lineage>
</organism>
<dbReference type="CDD" id="cd00496">
    <property type="entry name" value="PheRS_alpha_core"/>
    <property type="match status" value="1"/>
</dbReference>
<name>A0A7R8CWR3_LEPSM</name>
<proteinExistence type="predicted"/>
<keyword evidence="5" id="KW-0648">Protein biosynthesis</keyword>
<dbReference type="GO" id="GO:0000049">
    <property type="term" value="F:tRNA binding"/>
    <property type="evidence" value="ECO:0007669"/>
    <property type="project" value="InterPro"/>
</dbReference>
<evidence type="ECO:0000256" key="1">
    <source>
        <dbReference type="ARBA" id="ARBA00012814"/>
    </source>
</evidence>
<dbReference type="GO" id="GO:0004826">
    <property type="term" value="F:phenylalanine-tRNA ligase activity"/>
    <property type="evidence" value="ECO:0007669"/>
    <property type="project" value="UniProtKB-EC"/>
</dbReference>
<keyword evidence="10" id="KW-1185">Reference proteome</keyword>
<evidence type="ECO:0000256" key="4">
    <source>
        <dbReference type="ARBA" id="ARBA00022840"/>
    </source>
</evidence>
<evidence type="ECO:0000256" key="6">
    <source>
        <dbReference type="ARBA" id="ARBA00023146"/>
    </source>
</evidence>